<dbReference type="Gene3D" id="3.40.190.10">
    <property type="entry name" value="Periplasmic binding protein-like II"/>
    <property type="match status" value="1"/>
</dbReference>
<gene>
    <name evidence="3" type="ORF">Mic7113_0409</name>
</gene>
<dbReference type="HOGENOM" id="CLU_038355_1_0_3"/>
<proteinExistence type="predicted"/>
<dbReference type="GO" id="GO:0022857">
    <property type="term" value="F:transmembrane transporter activity"/>
    <property type="evidence" value="ECO:0007669"/>
    <property type="project" value="InterPro"/>
</dbReference>
<feature type="signal peptide" evidence="1">
    <location>
        <begin position="1"/>
        <end position="23"/>
    </location>
</feature>
<dbReference type="EMBL" id="CP003630">
    <property type="protein sequence ID" value="AFZ16329.1"/>
    <property type="molecule type" value="Genomic_DNA"/>
</dbReference>
<evidence type="ECO:0000313" key="3">
    <source>
        <dbReference type="EMBL" id="AFZ16329.1"/>
    </source>
</evidence>
<dbReference type="RefSeq" id="WP_015180493.1">
    <property type="nucleotide sequence ID" value="NC_019738.1"/>
</dbReference>
<keyword evidence="1" id="KW-0732">Signal</keyword>
<keyword evidence="4" id="KW-1185">Reference proteome</keyword>
<dbReference type="SUPFAM" id="SSF53850">
    <property type="entry name" value="Periplasmic binding protein-like II"/>
    <property type="match status" value="1"/>
</dbReference>
<dbReference type="KEGG" id="mic:Mic7113_0409"/>
<protein>
    <submittedName>
        <fullName evidence="3">Periplasmic glycine betaine/choline-binding (Lipo)protein of an ABC-type transport system (Osmoprotectant binding protein)</fullName>
    </submittedName>
</protein>
<evidence type="ECO:0000256" key="1">
    <source>
        <dbReference type="SAM" id="SignalP"/>
    </source>
</evidence>
<dbReference type="Gene3D" id="3.40.190.120">
    <property type="entry name" value="Osmoprotection protein (prox), domain 2"/>
    <property type="match status" value="1"/>
</dbReference>
<dbReference type="PATRIC" id="fig|1173027.3.peg.448"/>
<dbReference type="Proteomes" id="UP000010471">
    <property type="component" value="Chromosome"/>
</dbReference>
<sequence>MQFLRRLVVLLLLTLLTMLSAIACNSSTGIKVGSKDFTEQFILGEMYALVLENQGLKVERKLNLGGTPVAQAGLESGQIDLYPEYTGTGLLTVIKQPAQSNQKSVFNTVAKAYREKFNLVWLEPAPMNNTQALVMTQEGSKKYGIKTISQMVAKASQLTMIGPPEFEAREDGLPGLKKAYGDFKLKKFIPADPGLRYKTLNNAQADVAVAFGTDGEISALKLVVLEDDKNLFPPYQVAPVIRQETLDQNPGIRDALNTLSPKLTTETMQRLNYEVSGKQREPAEVAKEFLTQEGLLKKP</sequence>
<dbReference type="AlphaFoldDB" id="K9W986"/>
<dbReference type="InterPro" id="IPR007210">
    <property type="entry name" value="ABC_Gly_betaine_transp_sub-bd"/>
</dbReference>
<feature type="domain" description="ABC-type glycine betaine transport system substrate-binding" evidence="2">
    <location>
        <begin position="30"/>
        <end position="292"/>
    </location>
</feature>
<name>K9W986_9CYAN</name>
<evidence type="ECO:0000313" key="4">
    <source>
        <dbReference type="Proteomes" id="UP000010471"/>
    </source>
</evidence>
<dbReference type="STRING" id="1173027.Mic7113_0409"/>
<organism evidence="3 4">
    <name type="scientific">Allocoleopsis franciscana PCC 7113</name>
    <dbReference type="NCBI Taxonomy" id="1173027"/>
    <lineage>
        <taxon>Bacteria</taxon>
        <taxon>Bacillati</taxon>
        <taxon>Cyanobacteriota</taxon>
        <taxon>Cyanophyceae</taxon>
        <taxon>Coleofasciculales</taxon>
        <taxon>Coleofasciculaceae</taxon>
        <taxon>Allocoleopsis</taxon>
        <taxon>Allocoleopsis franciscana</taxon>
    </lineage>
</organism>
<dbReference type="PROSITE" id="PS51257">
    <property type="entry name" value="PROKAR_LIPOPROTEIN"/>
    <property type="match status" value="1"/>
</dbReference>
<dbReference type="Pfam" id="PF04069">
    <property type="entry name" value="OpuAC"/>
    <property type="match status" value="1"/>
</dbReference>
<dbReference type="OrthoDB" id="9801163at2"/>
<dbReference type="GO" id="GO:0043190">
    <property type="term" value="C:ATP-binding cassette (ABC) transporter complex"/>
    <property type="evidence" value="ECO:0007669"/>
    <property type="project" value="InterPro"/>
</dbReference>
<feature type="chain" id="PRO_5003937981" evidence="1">
    <location>
        <begin position="24"/>
        <end position="299"/>
    </location>
</feature>
<dbReference type="CDD" id="cd13614">
    <property type="entry name" value="PBP2_QAT_like"/>
    <property type="match status" value="1"/>
</dbReference>
<accession>K9W986</accession>
<dbReference type="eggNOG" id="COG1732">
    <property type="taxonomic scope" value="Bacteria"/>
</dbReference>
<reference evidence="3 4" key="1">
    <citation type="submission" date="2012-06" db="EMBL/GenBank/DDBJ databases">
        <title>Finished chromosome of genome of Microcoleus sp. PCC 7113.</title>
        <authorList>
            <consortium name="US DOE Joint Genome Institute"/>
            <person name="Gugger M."/>
            <person name="Coursin T."/>
            <person name="Rippka R."/>
            <person name="Tandeau De Marsac N."/>
            <person name="Huntemann M."/>
            <person name="Wei C.-L."/>
            <person name="Han J."/>
            <person name="Detter J.C."/>
            <person name="Han C."/>
            <person name="Tapia R."/>
            <person name="Chen A."/>
            <person name="Kyrpides N."/>
            <person name="Mavromatis K."/>
            <person name="Markowitz V."/>
            <person name="Szeto E."/>
            <person name="Ivanova N."/>
            <person name="Pagani I."/>
            <person name="Pati A."/>
            <person name="Goodwin L."/>
            <person name="Nordberg H.P."/>
            <person name="Cantor M.N."/>
            <person name="Hua S.X."/>
            <person name="Woyke T."/>
            <person name="Kerfeld C.A."/>
        </authorList>
    </citation>
    <scope>NUCLEOTIDE SEQUENCE [LARGE SCALE GENOMIC DNA]</scope>
    <source>
        <strain evidence="3 4">PCC 7113</strain>
    </source>
</reference>
<evidence type="ECO:0000259" key="2">
    <source>
        <dbReference type="Pfam" id="PF04069"/>
    </source>
</evidence>